<keyword evidence="1" id="KW-0472">Membrane</keyword>
<dbReference type="Proteomes" id="UP000245678">
    <property type="component" value="Unassembled WGS sequence"/>
</dbReference>
<evidence type="ECO:0000313" key="2">
    <source>
        <dbReference type="EMBL" id="PWK78998.1"/>
    </source>
</evidence>
<protein>
    <recommendedName>
        <fullName evidence="4">Zinc ribbon family protein</fullName>
    </recommendedName>
</protein>
<feature type="transmembrane region" description="Helical" evidence="1">
    <location>
        <begin position="85"/>
        <end position="105"/>
    </location>
</feature>
<sequence>MIVYGTRGKLLKNEITTDSCPNCNTANSIQMNVFQRWAHVFWIPFFPIGKTGVSQCLNCRQVLKLKEMPASLRLSYDNLKAQTKIPVWTFSGIGVLIIIAIFGYFDGKQTASRVSRLILSPKPNDVYHIKLKNEHYTLYKVNRVVADTVYLALNKYETDREDGLDDIAAKGDTAYDIAQQGLPKSLLADMAKEGRILDIDRK</sequence>
<organism evidence="2 3">
    <name type="scientific">Mucilaginibacter oryzae</name>
    <dbReference type="NCBI Taxonomy" id="468058"/>
    <lineage>
        <taxon>Bacteria</taxon>
        <taxon>Pseudomonadati</taxon>
        <taxon>Bacteroidota</taxon>
        <taxon>Sphingobacteriia</taxon>
        <taxon>Sphingobacteriales</taxon>
        <taxon>Sphingobacteriaceae</taxon>
        <taxon>Mucilaginibacter</taxon>
    </lineage>
</organism>
<reference evidence="2 3" key="1">
    <citation type="submission" date="2018-05" db="EMBL/GenBank/DDBJ databases">
        <title>Genomic Encyclopedia of Archaeal and Bacterial Type Strains, Phase II (KMG-II): from individual species to whole genera.</title>
        <authorList>
            <person name="Goeker M."/>
        </authorList>
    </citation>
    <scope>NUCLEOTIDE SEQUENCE [LARGE SCALE GENOMIC DNA]</scope>
    <source>
        <strain evidence="2 3">DSM 19975</strain>
    </source>
</reference>
<evidence type="ECO:0008006" key="4">
    <source>
        <dbReference type="Google" id="ProtNLM"/>
    </source>
</evidence>
<accession>A0A316HEI3</accession>
<keyword evidence="3" id="KW-1185">Reference proteome</keyword>
<evidence type="ECO:0000313" key="3">
    <source>
        <dbReference type="Proteomes" id="UP000245678"/>
    </source>
</evidence>
<name>A0A316HEI3_9SPHI</name>
<proteinExistence type="predicted"/>
<gene>
    <name evidence="2" type="ORF">LX99_01452</name>
</gene>
<keyword evidence="1" id="KW-1133">Transmembrane helix</keyword>
<evidence type="ECO:0000256" key="1">
    <source>
        <dbReference type="SAM" id="Phobius"/>
    </source>
</evidence>
<dbReference type="EMBL" id="QGHA01000002">
    <property type="protein sequence ID" value="PWK78998.1"/>
    <property type="molecule type" value="Genomic_DNA"/>
</dbReference>
<keyword evidence="1" id="KW-0812">Transmembrane</keyword>
<dbReference type="RefSeq" id="WP_109607238.1">
    <property type="nucleotide sequence ID" value="NZ_QGHA01000002.1"/>
</dbReference>
<dbReference type="AlphaFoldDB" id="A0A316HEI3"/>
<comment type="caution">
    <text evidence="2">The sequence shown here is derived from an EMBL/GenBank/DDBJ whole genome shotgun (WGS) entry which is preliminary data.</text>
</comment>